<dbReference type="Pfam" id="PF00563">
    <property type="entry name" value="EAL"/>
    <property type="match status" value="1"/>
</dbReference>
<dbReference type="OrthoDB" id="5894408at2"/>
<dbReference type="Gene3D" id="3.20.20.450">
    <property type="entry name" value="EAL domain"/>
    <property type="match status" value="1"/>
</dbReference>
<dbReference type="SUPFAM" id="SSF141868">
    <property type="entry name" value="EAL domain-like"/>
    <property type="match status" value="1"/>
</dbReference>
<protein>
    <submittedName>
        <fullName evidence="2">Diguanylate phosphodiesterase</fullName>
    </submittedName>
</protein>
<dbReference type="KEGG" id="gps:C427_0544"/>
<dbReference type="EMBL" id="CP003837">
    <property type="protein sequence ID" value="AGH42654.1"/>
    <property type="molecule type" value="Genomic_DNA"/>
</dbReference>
<proteinExistence type="predicted"/>
<dbReference type="STRING" id="1129794.C427_0544"/>
<accession>M4RKG9</accession>
<dbReference type="InterPro" id="IPR035919">
    <property type="entry name" value="EAL_sf"/>
</dbReference>
<dbReference type="PATRIC" id="fig|1129794.4.peg.539"/>
<dbReference type="Proteomes" id="UP000011864">
    <property type="component" value="Chromosome"/>
</dbReference>
<organism evidence="2 3">
    <name type="scientific">Paraglaciecola psychrophila 170</name>
    <dbReference type="NCBI Taxonomy" id="1129794"/>
    <lineage>
        <taxon>Bacteria</taxon>
        <taxon>Pseudomonadati</taxon>
        <taxon>Pseudomonadota</taxon>
        <taxon>Gammaproteobacteria</taxon>
        <taxon>Alteromonadales</taxon>
        <taxon>Alteromonadaceae</taxon>
        <taxon>Paraglaciecola</taxon>
    </lineage>
</organism>
<dbReference type="HOGENOM" id="CLU_2035761_0_0_6"/>
<evidence type="ECO:0000313" key="3">
    <source>
        <dbReference type="Proteomes" id="UP000011864"/>
    </source>
</evidence>
<feature type="domain" description="EAL" evidence="1">
    <location>
        <begin position="6"/>
        <end position="120"/>
    </location>
</feature>
<dbReference type="eggNOG" id="COG2200">
    <property type="taxonomic scope" value="Bacteria"/>
</dbReference>
<dbReference type="PANTHER" id="PTHR33121:SF71">
    <property type="entry name" value="OXYGEN SENSOR PROTEIN DOSP"/>
    <property type="match status" value="1"/>
</dbReference>
<sequence length="121" mass="14053">MQVTEVTDSFNLDNIVPFFQPIMDLKNNVVWSYECLARLLTSGQNSYLPSDFLFLVERQRSVAQLTQTVFSRSANYFRDINMAWNINLSLSDMTDSNILKFLQSQLEDYLNPKRISIEITA</sequence>
<evidence type="ECO:0000313" key="2">
    <source>
        <dbReference type="EMBL" id="AGH42654.1"/>
    </source>
</evidence>
<dbReference type="PANTHER" id="PTHR33121">
    <property type="entry name" value="CYCLIC DI-GMP PHOSPHODIESTERASE PDEF"/>
    <property type="match status" value="1"/>
</dbReference>
<name>M4RKG9_9ALTE</name>
<evidence type="ECO:0000259" key="1">
    <source>
        <dbReference type="Pfam" id="PF00563"/>
    </source>
</evidence>
<reference evidence="2 3" key="1">
    <citation type="journal article" date="2013" name="Genome Announc.">
        <title>Complete Genome Sequence of Glaciecola psychrophila Strain 170T.</title>
        <authorList>
            <person name="Yin J."/>
            <person name="Chen J."/>
            <person name="Liu G."/>
            <person name="Yu Y."/>
            <person name="Song L."/>
            <person name="Wang X."/>
            <person name="Qu X."/>
        </authorList>
    </citation>
    <scope>NUCLEOTIDE SEQUENCE [LARGE SCALE GENOMIC DNA]</scope>
    <source>
        <strain evidence="2 3">170</strain>
    </source>
</reference>
<keyword evidence="3" id="KW-1185">Reference proteome</keyword>
<dbReference type="AlphaFoldDB" id="M4RKG9"/>
<dbReference type="InterPro" id="IPR001633">
    <property type="entry name" value="EAL_dom"/>
</dbReference>
<gene>
    <name evidence="2" type="ORF">C427_0544</name>
</gene>
<dbReference type="InterPro" id="IPR050706">
    <property type="entry name" value="Cyclic-di-GMP_PDE-like"/>
</dbReference>
<dbReference type="GO" id="GO:0071111">
    <property type="term" value="F:cyclic-guanylate-specific phosphodiesterase activity"/>
    <property type="evidence" value="ECO:0007669"/>
    <property type="project" value="InterPro"/>
</dbReference>